<sequence>MTLLVGTIPCDQVDAAVEAAQQRVAAAARRAPAQRVLALLAVSHALLSRFLCRHAADDLDRSIDAAREAERLVPRGRPERRGVTVRLANVLAVRNRPEDVVFALDTLRREQAGLRPGTPEHAALDTMYATVLAPQYLRYRRREDLADALDRMERALPVLDRATAVARPNSQVAEVYATAAASAHSTLATLLVARSGDPDADPGDEDRIRRLVEQAGRLSPLVGSIGDTLVRAHELRGLEQRPAEEAARLMAGFEPSGIVGVGVGAAGSGVQVGGRYGTGSDLRALDDGIRDMEAELDDPDRFEADRPSQLATLANMYHLRSRTKGLSGDPSAAADRRQAEHLASQVLAMGRDSQDEARVVLANCKLDGYRMDGPEQHVLDEAVTLLRRATSGQAMAPHVRRATRSSLAEALIGKGFRDGDLESVDEGVALFRMLRDGYLPGSLPHAIACSRLAAGLHMRAEATGYTEDRLAAADESRRAVAELTDKSLIWAYDTAIRWGDWSWRHERMADAGDAYLVAVDVLNQLVRAQLTRAMSELVLGRGAQGMPARAAYALARRGRLTEAVEALEGGRAVLLSAALDRDLVGLTAPELEPVRQRYLRAVEHLRGLQDRAIQEQLATEGA</sequence>
<reference evidence="1 2" key="1">
    <citation type="submission" date="2020-08" db="EMBL/GenBank/DDBJ databases">
        <title>Whole genome shotgun sequence of Actinoplanes ianthinogenes NBRC 13996.</title>
        <authorList>
            <person name="Komaki H."/>
            <person name="Tamura T."/>
        </authorList>
    </citation>
    <scope>NUCLEOTIDE SEQUENCE [LARGE SCALE GENOMIC DNA]</scope>
    <source>
        <strain evidence="1 2">NBRC 13996</strain>
    </source>
</reference>
<evidence type="ECO:0000313" key="2">
    <source>
        <dbReference type="Proteomes" id="UP000676967"/>
    </source>
</evidence>
<evidence type="ECO:0000313" key="1">
    <source>
        <dbReference type="EMBL" id="BCJ39765.1"/>
    </source>
</evidence>
<dbReference type="EMBL" id="AP023356">
    <property type="protein sequence ID" value="BCJ39765.1"/>
    <property type="molecule type" value="Genomic_DNA"/>
</dbReference>
<dbReference type="Proteomes" id="UP000676967">
    <property type="component" value="Chromosome"/>
</dbReference>
<protein>
    <submittedName>
        <fullName evidence="1">Uncharacterized protein</fullName>
    </submittedName>
</protein>
<accession>A0ABM7LKL1</accession>
<name>A0ABM7LKL1_9ACTN</name>
<proteinExistence type="predicted"/>
<dbReference type="RefSeq" id="WP_189335550.1">
    <property type="nucleotide sequence ID" value="NZ_AP023356.1"/>
</dbReference>
<keyword evidence="2" id="KW-1185">Reference proteome</keyword>
<gene>
    <name evidence="1" type="ORF">Aiant_04220</name>
</gene>
<organism evidence="1 2">
    <name type="scientific">Actinoplanes ianthinogenes</name>
    <dbReference type="NCBI Taxonomy" id="122358"/>
    <lineage>
        <taxon>Bacteria</taxon>
        <taxon>Bacillati</taxon>
        <taxon>Actinomycetota</taxon>
        <taxon>Actinomycetes</taxon>
        <taxon>Micromonosporales</taxon>
        <taxon>Micromonosporaceae</taxon>
        <taxon>Actinoplanes</taxon>
    </lineage>
</organism>